<dbReference type="InterPro" id="IPR022924">
    <property type="entry name" value="Cardiolipin_synthase"/>
</dbReference>
<keyword evidence="16" id="KW-1185">Reference proteome</keyword>
<dbReference type="GO" id="GO:0005886">
    <property type="term" value="C:plasma membrane"/>
    <property type="evidence" value="ECO:0007669"/>
    <property type="project" value="UniProtKB-SubCell"/>
</dbReference>
<keyword evidence="7 13" id="KW-1133">Transmembrane helix</keyword>
<sequence length="476" mass="53467">MSWSIWGILQLLLLLHALTIPLLVFKIVLQRRESGATLAWILVVIFLPFLGLLLFWLLGSTRIKLLRRKRHRAEARLTPSLERLRSQEQLTGDDDLVAGSLYSLATRLDECGPQPGCRVEMCRDAEQIFNSLESAIDAAEHHIHLMFYIWEADTTGQRFCQALTRAAQRGVEVRLLVDDVGSYLTKTDFFHELVVAGGEVARFLPLNLLSRQVSVNNRNHRKIIVIDGTTAFTGSMNIGDLYAGLSHSWSDLLIKVEGLVVNELQSVFCQDWHHSTGKDLATEQYFPSTHISGDVCAHFLASGPSDDGWRAIYTLLFVAINSAQERVWIETPYFVPDPPILMSLQSAALRGLDVRLLLPQRSDHIWVDYAGRSFFDELLHAGVRLFTLDGTISHAKTVIVDRVFASAGSANMDQRSFRLNFEGNLMFFGKKIATELADDFLSQSQPAQEIDLASRAGLSHRERLKEGFARILAPLL</sequence>
<proteinExistence type="predicted"/>
<gene>
    <name evidence="15" type="ORF">SAMN02745165_02393</name>
</gene>
<evidence type="ECO:0000256" key="12">
    <source>
        <dbReference type="NCBIfam" id="TIGR04265"/>
    </source>
</evidence>
<dbReference type="Pfam" id="PF13091">
    <property type="entry name" value="PLDc_2"/>
    <property type="match status" value="2"/>
</dbReference>
<dbReference type="Pfam" id="PF13396">
    <property type="entry name" value="PLDc_N"/>
    <property type="match status" value="1"/>
</dbReference>
<dbReference type="GO" id="GO:0008808">
    <property type="term" value="F:cardiolipin synthase activity"/>
    <property type="evidence" value="ECO:0007669"/>
    <property type="project" value="UniProtKB-UniRule"/>
</dbReference>
<organism evidence="15 16">
    <name type="scientific">Malonomonas rubra DSM 5091</name>
    <dbReference type="NCBI Taxonomy" id="1122189"/>
    <lineage>
        <taxon>Bacteria</taxon>
        <taxon>Pseudomonadati</taxon>
        <taxon>Thermodesulfobacteriota</taxon>
        <taxon>Desulfuromonadia</taxon>
        <taxon>Desulfuromonadales</taxon>
        <taxon>Geopsychrobacteraceae</taxon>
        <taxon>Malonomonas</taxon>
    </lineage>
</organism>
<evidence type="ECO:0000313" key="15">
    <source>
        <dbReference type="EMBL" id="SHJ44373.1"/>
    </source>
</evidence>
<keyword evidence="11" id="KW-1208">Phospholipid metabolism</keyword>
<dbReference type="Proteomes" id="UP000184171">
    <property type="component" value="Unassembled WGS sequence"/>
</dbReference>
<keyword evidence="6" id="KW-0677">Repeat</keyword>
<evidence type="ECO:0000259" key="14">
    <source>
        <dbReference type="PROSITE" id="PS50035"/>
    </source>
</evidence>
<evidence type="ECO:0000256" key="10">
    <source>
        <dbReference type="ARBA" id="ARBA00023209"/>
    </source>
</evidence>
<dbReference type="EMBL" id="FQZT01000008">
    <property type="protein sequence ID" value="SHJ44373.1"/>
    <property type="molecule type" value="Genomic_DNA"/>
</dbReference>
<dbReference type="InterPro" id="IPR027379">
    <property type="entry name" value="CLS_N"/>
</dbReference>
<evidence type="ECO:0000256" key="1">
    <source>
        <dbReference type="ARBA" id="ARBA00004651"/>
    </source>
</evidence>
<feature type="transmembrane region" description="Helical" evidence="13">
    <location>
        <begin position="37"/>
        <end position="58"/>
    </location>
</feature>
<dbReference type="NCBIfam" id="TIGR04265">
    <property type="entry name" value="bac_cardiolipin"/>
    <property type="match status" value="1"/>
</dbReference>
<dbReference type="STRING" id="1122189.SAMN02745165_02393"/>
<keyword evidence="8" id="KW-0443">Lipid metabolism</keyword>
<dbReference type="Gene3D" id="3.30.870.10">
    <property type="entry name" value="Endonuclease Chain A"/>
    <property type="match status" value="2"/>
</dbReference>
<evidence type="ECO:0000256" key="8">
    <source>
        <dbReference type="ARBA" id="ARBA00023098"/>
    </source>
</evidence>
<dbReference type="RefSeq" id="WP_072908968.1">
    <property type="nucleotide sequence ID" value="NZ_FQZT01000008.1"/>
</dbReference>
<evidence type="ECO:0000256" key="3">
    <source>
        <dbReference type="ARBA" id="ARBA00022516"/>
    </source>
</evidence>
<keyword evidence="2" id="KW-1003">Cell membrane</keyword>
<evidence type="ECO:0000256" key="4">
    <source>
        <dbReference type="ARBA" id="ARBA00022679"/>
    </source>
</evidence>
<dbReference type="GO" id="GO:0032049">
    <property type="term" value="P:cardiolipin biosynthetic process"/>
    <property type="evidence" value="ECO:0007669"/>
    <property type="project" value="UniProtKB-UniRule"/>
</dbReference>
<accession>A0A1M6JCI3</accession>
<feature type="transmembrane region" description="Helical" evidence="13">
    <location>
        <begin position="6"/>
        <end position="25"/>
    </location>
</feature>
<evidence type="ECO:0000256" key="2">
    <source>
        <dbReference type="ARBA" id="ARBA00022475"/>
    </source>
</evidence>
<protein>
    <recommendedName>
        <fullName evidence="12">Cardiolipin synthase</fullName>
        <ecNumber evidence="12">2.7.8.-</ecNumber>
    </recommendedName>
</protein>
<dbReference type="PROSITE" id="PS50035">
    <property type="entry name" value="PLD"/>
    <property type="match status" value="2"/>
</dbReference>
<evidence type="ECO:0000256" key="5">
    <source>
        <dbReference type="ARBA" id="ARBA00022692"/>
    </source>
</evidence>
<dbReference type="InterPro" id="IPR001736">
    <property type="entry name" value="PLipase_D/transphosphatidylase"/>
</dbReference>
<evidence type="ECO:0000256" key="9">
    <source>
        <dbReference type="ARBA" id="ARBA00023136"/>
    </source>
</evidence>
<dbReference type="PANTHER" id="PTHR21248:SF22">
    <property type="entry name" value="PHOSPHOLIPASE D"/>
    <property type="match status" value="1"/>
</dbReference>
<comment type="subcellular location">
    <subcellularLocation>
        <location evidence="1">Cell membrane</location>
        <topology evidence="1">Multi-pass membrane protein</topology>
    </subcellularLocation>
</comment>
<dbReference type="InterPro" id="IPR025202">
    <property type="entry name" value="PLD-like_dom"/>
</dbReference>
<dbReference type="EC" id="2.7.8.-" evidence="12"/>
<keyword evidence="5 13" id="KW-0812">Transmembrane</keyword>
<evidence type="ECO:0000256" key="6">
    <source>
        <dbReference type="ARBA" id="ARBA00022737"/>
    </source>
</evidence>
<dbReference type="CDD" id="cd09110">
    <property type="entry name" value="PLDc_CLS_1"/>
    <property type="match status" value="1"/>
</dbReference>
<evidence type="ECO:0000256" key="11">
    <source>
        <dbReference type="ARBA" id="ARBA00023264"/>
    </source>
</evidence>
<keyword evidence="10" id="KW-0594">Phospholipid biosynthesis</keyword>
<evidence type="ECO:0000313" key="16">
    <source>
        <dbReference type="Proteomes" id="UP000184171"/>
    </source>
</evidence>
<dbReference type="OrthoDB" id="9762009at2"/>
<keyword evidence="4" id="KW-0808">Transferase</keyword>
<dbReference type="SMART" id="SM00155">
    <property type="entry name" value="PLDc"/>
    <property type="match status" value="2"/>
</dbReference>
<evidence type="ECO:0000256" key="13">
    <source>
        <dbReference type="SAM" id="Phobius"/>
    </source>
</evidence>
<dbReference type="CDD" id="cd09112">
    <property type="entry name" value="PLDc_CLS_2"/>
    <property type="match status" value="1"/>
</dbReference>
<keyword evidence="3" id="KW-0444">Lipid biosynthesis</keyword>
<evidence type="ECO:0000256" key="7">
    <source>
        <dbReference type="ARBA" id="ARBA00022989"/>
    </source>
</evidence>
<name>A0A1M6JCI3_MALRU</name>
<feature type="domain" description="PLD phosphodiesterase" evidence="14">
    <location>
        <begin position="389"/>
        <end position="416"/>
    </location>
</feature>
<feature type="domain" description="PLD phosphodiesterase" evidence="14">
    <location>
        <begin position="215"/>
        <end position="242"/>
    </location>
</feature>
<reference evidence="15 16" key="1">
    <citation type="submission" date="2016-11" db="EMBL/GenBank/DDBJ databases">
        <authorList>
            <person name="Jaros S."/>
            <person name="Januszkiewicz K."/>
            <person name="Wedrychowicz H."/>
        </authorList>
    </citation>
    <scope>NUCLEOTIDE SEQUENCE [LARGE SCALE GENOMIC DNA]</scope>
    <source>
        <strain evidence="15 16">DSM 5091</strain>
    </source>
</reference>
<keyword evidence="9 13" id="KW-0472">Membrane</keyword>
<dbReference type="SUPFAM" id="SSF56024">
    <property type="entry name" value="Phospholipase D/nuclease"/>
    <property type="match status" value="2"/>
</dbReference>
<dbReference type="AlphaFoldDB" id="A0A1M6JCI3"/>
<dbReference type="PANTHER" id="PTHR21248">
    <property type="entry name" value="CARDIOLIPIN SYNTHASE"/>
    <property type="match status" value="1"/>
</dbReference>